<evidence type="ECO:0000259" key="1">
    <source>
        <dbReference type="Pfam" id="PF00582"/>
    </source>
</evidence>
<dbReference type="SUPFAM" id="SSF52402">
    <property type="entry name" value="Adenine nucleotide alpha hydrolases-like"/>
    <property type="match status" value="1"/>
</dbReference>
<dbReference type="EnsemblPlants" id="TuG1812G0100001306.01.T01">
    <property type="protein sequence ID" value="TuG1812G0100001306.01.T01"/>
    <property type="gene ID" value="TuG1812G0100001306.01"/>
</dbReference>
<dbReference type="PANTHER" id="PTHR46100:SF4">
    <property type="entry name" value="USPA DOMAIN-CONTAINING PROTEIN"/>
    <property type="match status" value="1"/>
</dbReference>
<name>A0A8R7JWM2_TRIUA</name>
<dbReference type="Gene3D" id="3.40.50.620">
    <property type="entry name" value="HUPs"/>
    <property type="match status" value="1"/>
</dbReference>
<dbReference type="PANTHER" id="PTHR46100">
    <property type="entry name" value="IMP2'P"/>
    <property type="match status" value="1"/>
</dbReference>
<reference evidence="3" key="1">
    <citation type="journal article" date="2013" name="Nature">
        <title>Draft genome of the wheat A-genome progenitor Triticum urartu.</title>
        <authorList>
            <person name="Ling H.Q."/>
            <person name="Zhao S."/>
            <person name="Liu D."/>
            <person name="Wang J."/>
            <person name="Sun H."/>
            <person name="Zhang C."/>
            <person name="Fan H."/>
            <person name="Li D."/>
            <person name="Dong L."/>
            <person name="Tao Y."/>
            <person name="Gao C."/>
            <person name="Wu H."/>
            <person name="Li Y."/>
            <person name="Cui Y."/>
            <person name="Guo X."/>
            <person name="Zheng S."/>
            <person name="Wang B."/>
            <person name="Yu K."/>
            <person name="Liang Q."/>
            <person name="Yang W."/>
            <person name="Lou X."/>
            <person name="Chen J."/>
            <person name="Feng M."/>
            <person name="Jian J."/>
            <person name="Zhang X."/>
            <person name="Luo G."/>
            <person name="Jiang Y."/>
            <person name="Liu J."/>
            <person name="Wang Z."/>
            <person name="Sha Y."/>
            <person name="Zhang B."/>
            <person name="Wu H."/>
            <person name="Tang D."/>
            <person name="Shen Q."/>
            <person name="Xue P."/>
            <person name="Zou S."/>
            <person name="Wang X."/>
            <person name="Liu X."/>
            <person name="Wang F."/>
            <person name="Yang Y."/>
            <person name="An X."/>
            <person name="Dong Z."/>
            <person name="Zhang K."/>
            <person name="Zhang X."/>
            <person name="Luo M.C."/>
            <person name="Dvorak J."/>
            <person name="Tong Y."/>
            <person name="Wang J."/>
            <person name="Yang H."/>
            <person name="Li Z."/>
            <person name="Wang D."/>
            <person name="Zhang A."/>
            <person name="Wang J."/>
        </authorList>
    </citation>
    <scope>NUCLEOTIDE SEQUENCE</scope>
    <source>
        <strain evidence="3">cv. G1812</strain>
    </source>
</reference>
<dbReference type="Gramene" id="TuG1812G0100001306.01.T01">
    <property type="protein sequence ID" value="TuG1812G0100001306.01.T01"/>
    <property type="gene ID" value="TuG1812G0100001306.01"/>
</dbReference>
<evidence type="ECO:0000313" key="3">
    <source>
        <dbReference type="Proteomes" id="UP000015106"/>
    </source>
</evidence>
<accession>A0A8R7JWM2</accession>
<keyword evidence="3" id="KW-1185">Reference proteome</keyword>
<sequence>MWAPSITHTCHVAPHRVKQISSGRQEKATTVVVVLNCSCVSQLFLPNSGDLHHHPRAERGEEKRSAMAADGERWVGLAVDFSEGSRAALQWAADNLLRSGDNLLLLHVLKDPDYEQGETLLWEASGSPLIPLSEFSHPSTAKKYGVKPDAETLDMLNTIAKQKEVSVVSKVLFGDPREKLCQAIHDMPISSLVIGSRGLGKLKRVLLGSVSDYVVNNAACPVTVVKPASNHA</sequence>
<dbReference type="Proteomes" id="UP000015106">
    <property type="component" value="Chromosome 1"/>
</dbReference>
<reference evidence="2" key="3">
    <citation type="submission" date="2022-06" db="UniProtKB">
        <authorList>
            <consortium name="EnsemblPlants"/>
        </authorList>
    </citation>
    <scope>IDENTIFICATION</scope>
</reference>
<dbReference type="InterPro" id="IPR006015">
    <property type="entry name" value="Universal_stress_UspA"/>
</dbReference>
<organism evidence="2 3">
    <name type="scientific">Triticum urartu</name>
    <name type="common">Red wild einkorn</name>
    <name type="synonym">Crithodium urartu</name>
    <dbReference type="NCBI Taxonomy" id="4572"/>
    <lineage>
        <taxon>Eukaryota</taxon>
        <taxon>Viridiplantae</taxon>
        <taxon>Streptophyta</taxon>
        <taxon>Embryophyta</taxon>
        <taxon>Tracheophyta</taxon>
        <taxon>Spermatophyta</taxon>
        <taxon>Magnoliopsida</taxon>
        <taxon>Liliopsida</taxon>
        <taxon>Poales</taxon>
        <taxon>Poaceae</taxon>
        <taxon>BOP clade</taxon>
        <taxon>Pooideae</taxon>
        <taxon>Triticodae</taxon>
        <taxon>Triticeae</taxon>
        <taxon>Triticinae</taxon>
        <taxon>Triticum</taxon>
    </lineage>
</organism>
<dbReference type="EnsemblPlants" id="TuG1812U0000290800.01.T01">
    <property type="protein sequence ID" value="TuG1812U0000290800.01.T01"/>
    <property type="gene ID" value="TuG1812U0000290800.01"/>
</dbReference>
<dbReference type="AlphaFoldDB" id="A0A8R7JWM2"/>
<evidence type="ECO:0000313" key="2">
    <source>
        <dbReference type="EnsemblPlants" id="TuG1812G0100001306.01.T01"/>
    </source>
</evidence>
<dbReference type="CDD" id="cd23659">
    <property type="entry name" value="USP_At3g01520-like"/>
    <property type="match status" value="1"/>
</dbReference>
<proteinExistence type="predicted"/>
<dbReference type="Gramene" id="TuG1812U0000290800.01.T01">
    <property type="protein sequence ID" value="TuG1812U0000290800.01.T01"/>
    <property type="gene ID" value="TuG1812U0000290800.01"/>
</dbReference>
<dbReference type="InterPro" id="IPR014729">
    <property type="entry name" value="Rossmann-like_a/b/a_fold"/>
</dbReference>
<reference evidence="2" key="2">
    <citation type="submission" date="2018-03" db="EMBL/GenBank/DDBJ databases">
        <title>The Triticum urartu genome reveals the dynamic nature of wheat genome evolution.</title>
        <authorList>
            <person name="Ling H."/>
            <person name="Ma B."/>
            <person name="Shi X."/>
            <person name="Liu H."/>
            <person name="Dong L."/>
            <person name="Sun H."/>
            <person name="Cao Y."/>
            <person name="Gao Q."/>
            <person name="Zheng S."/>
            <person name="Li Y."/>
            <person name="Yu Y."/>
            <person name="Du H."/>
            <person name="Qi M."/>
            <person name="Li Y."/>
            <person name="Yu H."/>
            <person name="Cui Y."/>
            <person name="Wang N."/>
            <person name="Chen C."/>
            <person name="Wu H."/>
            <person name="Zhao Y."/>
            <person name="Zhang J."/>
            <person name="Li Y."/>
            <person name="Zhou W."/>
            <person name="Zhang B."/>
            <person name="Hu W."/>
            <person name="Eijk M."/>
            <person name="Tang J."/>
            <person name="Witsenboer H."/>
            <person name="Zhao S."/>
            <person name="Li Z."/>
            <person name="Zhang A."/>
            <person name="Wang D."/>
            <person name="Liang C."/>
        </authorList>
    </citation>
    <scope>NUCLEOTIDE SEQUENCE [LARGE SCALE GENOMIC DNA]</scope>
    <source>
        <strain evidence="2">cv. G1812</strain>
    </source>
</reference>
<protein>
    <recommendedName>
        <fullName evidence="1">UspA domain-containing protein</fullName>
    </recommendedName>
</protein>
<dbReference type="Pfam" id="PF00582">
    <property type="entry name" value="Usp"/>
    <property type="match status" value="1"/>
</dbReference>
<dbReference type="PRINTS" id="PR01438">
    <property type="entry name" value="UNVRSLSTRESS"/>
</dbReference>
<dbReference type="InterPro" id="IPR006016">
    <property type="entry name" value="UspA"/>
</dbReference>
<dbReference type="FunFam" id="3.40.50.620:FF:000206">
    <property type="entry name" value="Universal stress protein family protein"/>
    <property type="match status" value="1"/>
</dbReference>
<feature type="domain" description="UspA" evidence="1">
    <location>
        <begin position="76"/>
        <end position="226"/>
    </location>
</feature>